<dbReference type="EMBL" id="CM020620">
    <property type="protein sequence ID" value="KAK1869306.1"/>
    <property type="molecule type" value="Genomic_DNA"/>
</dbReference>
<protein>
    <submittedName>
        <fullName evidence="1">Uncharacterized protein</fullName>
    </submittedName>
</protein>
<evidence type="ECO:0000313" key="1">
    <source>
        <dbReference type="EMBL" id="KAK1869306.1"/>
    </source>
</evidence>
<proteinExistence type="predicted"/>
<dbReference type="Proteomes" id="UP000798662">
    <property type="component" value="Chromosome 3"/>
</dbReference>
<evidence type="ECO:0000313" key="2">
    <source>
        <dbReference type="Proteomes" id="UP000798662"/>
    </source>
</evidence>
<accession>A0ACC3CH24</accession>
<reference evidence="1" key="1">
    <citation type="submission" date="2019-11" db="EMBL/GenBank/DDBJ databases">
        <title>Nori genome reveals adaptations in red seaweeds to the harsh intertidal environment.</title>
        <authorList>
            <person name="Wang D."/>
            <person name="Mao Y."/>
        </authorList>
    </citation>
    <scope>NUCLEOTIDE SEQUENCE</scope>
    <source>
        <tissue evidence="1">Gametophyte</tissue>
    </source>
</reference>
<name>A0ACC3CH24_PYRYE</name>
<comment type="caution">
    <text evidence="1">The sequence shown here is derived from an EMBL/GenBank/DDBJ whole genome shotgun (WGS) entry which is preliminary data.</text>
</comment>
<gene>
    <name evidence="1" type="ORF">I4F81_011784</name>
</gene>
<sequence>MARGVPSALAPRAVADADRPWTARLVGLVRSRRFHRALKGAAVYSVAAVFVYVPALTDAVRSYVLFVLLTVVLNPPGVAVGSALQGVTRAVMGVSVGLAALAVLGQLAGSRVALALGFSIYLYGPSYLRASDPSLITPVVLSLLIPAASLWRMGVAGNFAAEVFSEAAVAVSVGLGLSLAGSLLLFPEFATDAASTKFTAFLTAAADVTRAFGDEYLYLPSPKSASDVNGVGTSSDVDADAHADTNASSGTESDADAVTDALVAKRRAAMDAMESALGALAPAVEGVLLERADLDLSTLRKSLTLCQRIQRTLLAAIVTLPFLRRCTADDAFMRRSRLRFLSHVETSARALFGAVADYLEHARVYYDAPNQQLPCVQRLQEDMDGLRSLLDDYHKAHQRGLTALWKEPQFLPCGKSGSSDKSDGRSDGPVEDDDADDGDDTDDSTIAEERSLLRWEKITRGAGLRYAIHGLVACCGELADLLDVAQRSRSDKSSVRHRMVAIRNAFLPDAAVHPRETMAGLRRRVRAVKRLPPQRSGGALHGTLSSADAKRNKAGDSGDGDADNGGRRHRGSGGGRGNGDRAAGRGKRGKSSRHPTEDVPSSNRWSKAYRERLAVARHFAHVILSACVFEAAGRYALKLSVAVLAIHALFLANGTSEWTTRWGGNAALLVVIVHSDPTVGGGLQRMFFLSLCALFAAAWGWATVRLAVVASVTDGVDGARELLALPVVVLSTAVYSTGAFYILAKKSRFFYCGVVQMVVFQAITFPSYLYLRDLTGSLDMDVIHAFTLERLAGTGLALGTIFVTQVLLYPNLARNGMKVHLADALLRTHACYLLLTSSRTAESTADDDSRAVTTAALLTEERALGNAVRALRVQLGFAVAEPRLEAAYPADIMATLLVNLDAVLNHLTFASLILQGGIERVRHEEVRRNVASLRVAVSVQLHAIAAAVRSGLALPPRMPDALRIRRKLLCSIVYHVQRVHAEEAGVPPPPRLGVPGSAAGWTPGSGEADGRPAPTEADGGDGIAVSASARRAASSAASLSTSAGGDAVPADADTFPFSVSYLAYMGALGDCYGELADMASAARQLVGSLHPLSTGDSDGDSEETKADGGTACTGGGDDTDNDYNGEINDDYTGDLEQGKQG</sequence>
<keyword evidence="2" id="KW-1185">Reference proteome</keyword>
<organism evidence="1 2">
    <name type="scientific">Pyropia yezoensis</name>
    <name type="common">Susabi-nori</name>
    <name type="synonym">Porphyra yezoensis</name>
    <dbReference type="NCBI Taxonomy" id="2788"/>
    <lineage>
        <taxon>Eukaryota</taxon>
        <taxon>Rhodophyta</taxon>
        <taxon>Bangiophyceae</taxon>
        <taxon>Bangiales</taxon>
        <taxon>Bangiaceae</taxon>
        <taxon>Pyropia</taxon>
    </lineage>
</organism>